<dbReference type="AlphaFoldDB" id="A0A9E7FEI7"/>
<gene>
    <name evidence="2" type="ORF">MUK42_00920</name>
</gene>
<dbReference type="EMBL" id="CP097505">
    <property type="protein sequence ID" value="URD93697.1"/>
    <property type="molecule type" value="Genomic_DNA"/>
</dbReference>
<evidence type="ECO:0000256" key="1">
    <source>
        <dbReference type="SAM" id="MobiDB-lite"/>
    </source>
</evidence>
<keyword evidence="3" id="KW-1185">Reference proteome</keyword>
<dbReference type="Proteomes" id="UP001055439">
    <property type="component" value="Chromosome 3"/>
</dbReference>
<name>A0A9E7FEI7_9LILI</name>
<protein>
    <submittedName>
        <fullName evidence="2">Uncharacterized protein</fullName>
    </submittedName>
</protein>
<sequence>MAAIKYRGSKAVTNFDVGPYTQNPSFPQSQPCPAPPLEMFPELTQLQPQPQPQPPPSLILLTSSPHTTSFPAKLLIRSLRSLTSTAHPASPSTSPMAMTSPNCSFDVATSHMDVESKLFDSDFWQSFDSFLEEMEGNDALLSVGGADEIYDFDS</sequence>
<organism evidence="2 3">
    <name type="scientific">Musa troglodytarum</name>
    <name type="common">fe'i banana</name>
    <dbReference type="NCBI Taxonomy" id="320322"/>
    <lineage>
        <taxon>Eukaryota</taxon>
        <taxon>Viridiplantae</taxon>
        <taxon>Streptophyta</taxon>
        <taxon>Embryophyta</taxon>
        <taxon>Tracheophyta</taxon>
        <taxon>Spermatophyta</taxon>
        <taxon>Magnoliopsida</taxon>
        <taxon>Liliopsida</taxon>
        <taxon>Zingiberales</taxon>
        <taxon>Musaceae</taxon>
        <taxon>Musa</taxon>
    </lineage>
</organism>
<reference evidence="2" key="1">
    <citation type="submission" date="2022-05" db="EMBL/GenBank/DDBJ databases">
        <title>The Musa troglodytarum L. genome provides insights into the mechanism of non-climacteric behaviour and enrichment of carotenoids.</title>
        <authorList>
            <person name="Wang J."/>
        </authorList>
    </citation>
    <scope>NUCLEOTIDE SEQUENCE</scope>
    <source>
        <tissue evidence="2">Leaf</tissue>
    </source>
</reference>
<accession>A0A9E7FEI7</accession>
<evidence type="ECO:0000313" key="2">
    <source>
        <dbReference type="EMBL" id="URD93697.1"/>
    </source>
</evidence>
<feature type="region of interest" description="Disordered" evidence="1">
    <location>
        <begin position="14"/>
        <end position="36"/>
    </location>
</feature>
<proteinExistence type="predicted"/>
<feature type="compositionally biased region" description="Polar residues" evidence="1">
    <location>
        <begin position="20"/>
        <end position="29"/>
    </location>
</feature>
<evidence type="ECO:0000313" key="3">
    <source>
        <dbReference type="Proteomes" id="UP001055439"/>
    </source>
</evidence>